<sequence>MEKIELEDVDDATLREKLFVKAASKFLKTMDFKMVDEGYEGELMRSQKEIEQGENDMRRKAEKMMKRHSEMRLKRKSKASELDSDDLESEGFVAPMLSNRETRRKNKGKHPVNRSLKRRRMKKRQKRHRH</sequence>
<dbReference type="EMBL" id="CP075154">
    <property type="protein sequence ID" value="UTX43844.1"/>
    <property type="molecule type" value="Genomic_DNA"/>
</dbReference>
<evidence type="ECO:0000313" key="2">
    <source>
        <dbReference type="EMBL" id="UTX43844.1"/>
    </source>
</evidence>
<feature type="region of interest" description="Disordered" evidence="1">
    <location>
        <begin position="47"/>
        <end position="130"/>
    </location>
</feature>
<organism evidence="2 3">
    <name type="scientific">Encephalitozoon hellem</name>
    <name type="common">Microsporidian parasite</name>
    <dbReference type="NCBI Taxonomy" id="27973"/>
    <lineage>
        <taxon>Eukaryota</taxon>
        <taxon>Fungi</taxon>
        <taxon>Fungi incertae sedis</taxon>
        <taxon>Microsporidia</taxon>
        <taxon>Unikaryonidae</taxon>
        <taxon>Encephalitozoon</taxon>
    </lineage>
</organism>
<reference evidence="2" key="1">
    <citation type="submission" date="2021-05" db="EMBL/GenBank/DDBJ databases">
        <title>Encephalitozoon hellem ATCC 50604 Complete Genome.</title>
        <authorList>
            <person name="Mascarenhas dos Santos A.C."/>
            <person name="Julian A.T."/>
            <person name="Pombert J.-F."/>
        </authorList>
    </citation>
    <scope>NUCLEOTIDE SEQUENCE</scope>
    <source>
        <strain evidence="2">ATCC 50604</strain>
    </source>
</reference>
<evidence type="ECO:0000313" key="3">
    <source>
        <dbReference type="Proteomes" id="UP001059546"/>
    </source>
</evidence>
<dbReference type="Proteomes" id="UP001059546">
    <property type="component" value="Chromosome VIII"/>
</dbReference>
<accession>A0A9Q9C477</accession>
<feature type="compositionally biased region" description="Basic residues" evidence="1">
    <location>
        <begin position="102"/>
        <end position="130"/>
    </location>
</feature>
<protein>
    <submittedName>
        <fullName evidence="2">Uncharacterized protein</fullName>
    </submittedName>
</protein>
<name>A0A9Q9C477_ENCHE</name>
<proteinExistence type="predicted"/>
<evidence type="ECO:0000256" key="1">
    <source>
        <dbReference type="SAM" id="MobiDB-lite"/>
    </source>
</evidence>
<feature type="compositionally biased region" description="Basic and acidic residues" evidence="1">
    <location>
        <begin position="47"/>
        <end position="72"/>
    </location>
</feature>
<dbReference type="AlphaFoldDB" id="A0A9Q9C477"/>
<gene>
    <name evidence="2" type="ORF">GPU96_08g16180</name>
</gene>